<proteinExistence type="predicted"/>
<accession>A0A060IIQ8</accession>
<dbReference type="GO" id="GO:0003729">
    <property type="term" value="F:mRNA binding"/>
    <property type="evidence" value="ECO:0007669"/>
    <property type="project" value="InterPro"/>
</dbReference>
<reference evidence="1 2" key="1">
    <citation type="submission" date="2013-12" db="EMBL/GenBank/DDBJ databases">
        <title>Complete genome sequence of Rhizobium etli bv. mimosae IE4771.</title>
        <authorList>
            <person name="Bustos P."/>
            <person name="Santamaria R.I."/>
            <person name="Lozano L."/>
            <person name="Ormeno-Orrillo E."/>
            <person name="Rogel M.A."/>
            <person name="Romero D."/>
            <person name="Cevallos M.A."/>
            <person name="Martinez-Romero E."/>
            <person name="Gonzalez V."/>
        </authorList>
    </citation>
    <scope>NUCLEOTIDE SEQUENCE [LARGE SCALE GENOMIC DNA]</scope>
    <source>
        <strain evidence="1 2">IE4771</strain>
        <plasmid evidence="2">Plasmid pRetIE4771e</plasmid>
    </source>
</reference>
<dbReference type="KEGG" id="rei:IE4771_PE00241"/>
<organism evidence="1 2">
    <name type="scientific">Rhizobium etli bv. mimosae str. IE4771</name>
    <dbReference type="NCBI Taxonomy" id="1432050"/>
    <lineage>
        <taxon>Bacteria</taxon>
        <taxon>Pseudomonadati</taxon>
        <taxon>Pseudomonadota</taxon>
        <taxon>Alphaproteobacteria</taxon>
        <taxon>Hyphomicrobiales</taxon>
        <taxon>Rhizobiaceae</taxon>
        <taxon>Rhizobium/Agrobacterium group</taxon>
        <taxon>Rhizobium</taxon>
    </lineage>
</organism>
<dbReference type="RefSeq" id="WP_010053144.1">
    <property type="nucleotide sequence ID" value="NZ_CP006991.1"/>
</dbReference>
<dbReference type="AlphaFoldDB" id="A0A060IIQ8"/>
<sequence>MNSKQRKTLAAVFKDPVSGTIEWAAIENLLVAAGADLIEGNGSRVKFEKDGIIASFHRPHPAKEAKRYQVRDAREFLMQIGVTP</sequence>
<protein>
    <recommendedName>
        <fullName evidence="3">HicA protein</fullName>
    </recommendedName>
</protein>
<dbReference type="Proteomes" id="UP000027180">
    <property type="component" value="Plasmid pRetIE4771e"/>
</dbReference>
<keyword evidence="1" id="KW-0614">Plasmid</keyword>
<geneLocation type="plasmid" evidence="1 2">
    <name>pRetIE4771e</name>
</geneLocation>
<dbReference type="EMBL" id="CP006991">
    <property type="protein sequence ID" value="AIC31466.1"/>
    <property type="molecule type" value="Genomic_DNA"/>
</dbReference>
<evidence type="ECO:0000313" key="1">
    <source>
        <dbReference type="EMBL" id="AIC31466.1"/>
    </source>
</evidence>
<gene>
    <name evidence="1" type="ORF">IE4771_PE00241</name>
</gene>
<name>A0A060IIQ8_RHIET</name>
<dbReference type="OrthoDB" id="73001at2"/>
<dbReference type="HOGENOM" id="CLU_164851_0_0_5"/>
<dbReference type="Pfam" id="PF07927">
    <property type="entry name" value="HicA_toxin"/>
    <property type="match status" value="1"/>
</dbReference>
<evidence type="ECO:0000313" key="2">
    <source>
        <dbReference type="Proteomes" id="UP000027180"/>
    </source>
</evidence>
<evidence type="ECO:0008006" key="3">
    <source>
        <dbReference type="Google" id="ProtNLM"/>
    </source>
</evidence>
<dbReference type="InterPro" id="IPR012933">
    <property type="entry name" value="HicA_mRNA_interferase"/>
</dbReference>